<sequence length="51" mass="4807">MQGLGQLCVLAAGDGLEEFGGDRGLARPGSGCAEFGKGGAGAAGEVGLVEA</sequence>
<evidence type="ECO:0000313" key="1">
    <source>
        <dbReference type="EMBL" id="MFC4516762.1"/>
    </source>
</evidence>
<dbReference type="Proteomes" id="UP001595990">
    <property type="component" value="Unassembled WGS sequence"/>
</dbReference>
<gene>
    <name evidence="1" type="ORF">ACFPEN_28055</name>
</gene>
<organism evidence="1 2">
    <name type="scientific">Streptomyces ehimensis</name>
    <dbReference type="NCBI Taxonomy" id="68195"/>
    <lineage>
        <taxon>Bacteria</taxon>
        <taxon>Bacillati</taxon>
        <taxon>Actinomycetota</taxon>
        <taxon>Actinomycetes</taxon>
        <taxon>Kitasatosporales</taxon>
        <taxon>Streptomycetaceae</taxon>
        <taxon>Streptomyces</taxon>
    </lineage>
</organism>
<name>A0ABV9BRR7_9ACTN</name>
<protein>
    <submittedName>
        <fullName evidence="1">Uncharacterized protein</fullName>
    </submittedName>
</protein>
<comment type="caution">
    <text evidence="1">The sequence shown here is derived from an EMBL/GenBank/DDBJ whole genome shotgun (WGS) entry which is preliminary data.</text>
</comment>
<evidence type="ECO:0000313" key="2">
    <source>
        <dbReference type="Proteomes" id="UP001595990"/>
    </source>
</evidence>
<accession>A0ABV9BRR7</accession>
<keyword evidence="2" id="KW-1185">Reference proteome</keyword>
<reference evidence="2" key="1">
    <citation type="journal article" date="2019" name="Int. J. Syst. Evol. Microbiol.">
        <title>The Global Catalogue of Microorganisms (GCM) 10K type strain sequencing project: providing services to taxonomists for standard genome sequencing and annotation.</title>
        <authorList>
            <consortium name="The Broad Institute Genomics Platform"/>
            <consortium name="The Broad Institute Genome Sequencing Center for Infectious Disease"/>
            <person name="Wu L."/>
            <person name="Ma J."/>
        </authorList>
    </citation>
    <scope>NUCLEOTIDE SEQUENCE [LARGE SCALE GENOMIC DNA]</scope>
    <source>
        <strain evidence="2">CECT 8064</strain>
    </source>
</reference>
<dbReference type="EMBL" id="JBHSFS010000015">
    <property type="protein sequence ID" value="MFC4516762.1"/>
    <property type="molecule type" value="Genomic_DNA"/>
</dbReference>
<dbReference type="RefSeq" id="WP_164737920.1">
    <property type="nucleotide sequence ID" value="NZ_JBHSFS010000015.1"/>
</dbReference>
<proteinExistence type="predicted"/>